<reference evidence="2 3" key="1">
    <citation type="submission" date="2020-07" db="EMBL/GenBank/DDBJ databases">
        <title>Sequencing the genomes of 1000 actinobacteria strains.</title>
        <authorList>
            <person name="Klenk H.-P."/>
        </authorList>
    </citation>
    <scope>NUCLEOTIDE SEQUENCE [LARGE SCALE GENOMIC DNA]</scope>
    <source>
        <strain evidence="2 3">DSM 45278</strain>
    </source>
</reference>
<proteinExistence type="predicted"/>
<dbReference type="AlphaFoldDB" id="A0A7Z0BKX9"/>
<protein>
    <submittedName>
        <fullName evidence="2">Uncharacterized protein</fullName>
    </submittedName>
</protein>
<dbReference type="Proteomes" id="UP000584931">
    <property type="component" value="Unassembled WGS sequence"/>
</dbReference>
<name>A0A7Z0BKX9_9ACTN</name>
<dbReference type="EMBL" id="JACCHL010000001">
    <property type="protein sequence ID" value="NYH55293.1"/>
    <property type="molecule type" value="Genomic_DNA"/>
</dbReference>
<organism evidence="2 3">
    <name type="scientific">Nocardiopsis sinuspersici</name>
    <dbReference type="NCBI Taxonomy" id="501010"/>
    <lineage>
        <taxon>Bacteria</taxon>
        <taxon>Bacillati</taxon>
        <taxon>Actinomycetota</taxon>
        <taxon>Actinomycetes</taxon>
        <taxon>Streptosporangiales</taxon>
        <taxon>Nocardiopsidaceae</taxon>
        <taxon>Nocardiopsis</taxon>
    </lineage>
</organism>
<feature type="chain" id="PRO_5039005762" evidence="1">
    <location>
        <begin position="20"/>
        <end position="339"/>
    </location>
</feature>
<accession>A0A7Z0BKX9</accession>
<keyword evidence="1" id="KW-0732">Signal</keyword>
<sequence>MLGTAVVAVLVLVSAGLRAVQGQVTGPTDPVEALLSQLADGDTTAVTDHTDVMPLPFNRQGLAEGYTPPEDLRTTDVTYAQDDPDTQRPNREAATVGIAYRIGDTDHTAYVYVQRESTGWIRSWEIMDLGTLLGELVVTSSHLDHVVVAGATVQTTNADTTAGLPALPGTYTLTTPDEEGEEELFTAGISLGEVTVLGPDTTARTEAAIDPADLQIRDGLLDEVTEQVTDFLEECVTAADAADTLSPADCPMRVDRSVYRTAREVTWTLTEQPDIALVPATEAGLHGAPLEVETTTPGTAEVTWTYAYTDDEDPEETTVDITAAGTVRLDPDGTALWRP</sequence>
<feature type="signal peptide" evidence="1">
    <location>
        <begin position="1"/>
        <end position="19"/>
    </location>
</feature>
<dbReference type="RefSeq" id="WP_179811404.1">
    <property type="nucleotide sequence ID" value="NZ_JACCHL010000001.1"/>
</dbReference>
<comment type="caution">
    <text evidence="2">The sequence shown here is derived from an EMBL/GenBank/DDBJ whole genome shotgun (WGS) entry which is preliminary data.</text>
</comment>
<evidence type="ECO:0000313" key="3">
    <source>
        <dbReference type="Proteomes" id="UP000584931"/>
    </source>
</evidence>
<evidence type="ECO:0000313" key="2">
    <source>
        <dbReference type="EMBL" id="NYH55293.1"/>
    </source>
</evidence>
<evidence type="ECO:0000256" key="1">
    <source>
        <dbReference type="SAM" id="SignalP"/>
    </source>
</evidence>
<gene>
    <name evidence="2" type="ORF">HNR06_004882</name>
</gene>